<dbReference type="GO" id="GO:0005634">
    <property type="term" value="C:nucleus"/>
    <property type="evidence" value="ECO:0000318"/>
    <property type="project" value="GO_Central"/>
</dbReference>
<comment type="caution">
    <text evidence="3">The sequence shown here is derived from an EMBL/GenBank/DDBJ whole genome shotgun (WGS) entry which is preliminary data.</text>
</comment>
<dbReference type="AlphaFoldDB" id="A0A2C9V5Z1"/>
<dbReference type="Gene3D" id="1.10.245.10">
    <property type="entry name" value="SWIB/MDM2 domain"/>
    <property type="match status" value="1"/>
</dbReference>
<dbReference type="STRING" id="3983.A0A2C9V5Z1"/>
<accession>A0A2C9V5Z1</accession>
<reference evidence="4" key="1">
    <citation type="journal article" date="2016" name="Nat. Biotechnol.">
        <title>Sequencing wild and cultivated cassava and related species reveals extensive interspecific hybridization and genetic diversity.</title>
        <authorList>
            <person name="Bredeson J.V."/>
            <person name="Lyons J.B."/>
            <person name="Prochnik S.E."/>
            <person name="Wu G.A."/>
            <person name="Ha C.M."/>
            <person name="Edsinger-Gonzales E."/>
            <person name="Grimwood J."/>
            <person name="Schmutz J."/>
            <person name="Rabbi I.Y."/>
            <person name="Egesi C."/>
            <person name="Nauluvula P."/>
            <person name="Lebot V."/>
            <person name="Ndunguru J."/>
            <person name="Mkamilo G."/>
            <person name="Bart R.S."/>
            <person name="Setter T.L."/>
            <person name="Gleadow R.M."/>
            <person name="Kulakow P."/>
            <person name="Ferguson M.E."/>
            <person name="Rounsley S."/>
            <person name="Rokhsar D.S."/>
        </authorList>
    </citation>
    <scope>NUCLEOTIDE SEQUENCE [LARGE SCALE GENOMIC DNA]</scope>
    <source>
        <strain evidence="4">cv. AM560-2</strain>
    </source>
</reference>
<dbReference type="Gramene" id="Manes.10G091000.1.v8.1">
    <property type="protein sequence ID" value="Manes.10G091000.1.v8.1.CDS"/>
    <property type="gene ID" value="Manes.10G091000.v8.1"/>
</dbReference>
<dbReference type="SUPFAM" id="SSF47592">
    <property type="entry name" value="SWIB/MDM2 domain"/>
    <property type="match status" value="1"/>
</dbReference>
<evidence type="ECO:0000259" key="2">
    <source>
        <dbReference type="Pfam" id="PF02201"/>
    </source>
</evidence>
<evidence type="ECO:0000313" key="4">
    <source>
        <dbReference type="Proteomes" id="UP000091857"/>
    </source>
</evidence>
<organism evidence="3 4">
    <name type="scientific">Manihot esculenta</name>
    <name type="common">Cassava</name>
    <name type="synonym">Jatropha manihot</name>
    <dbReference type="NCBI Taxonomy" id="3983"/>
    <lineage>
        <taxon>Eukaryota</taxon>
        <taxon>Viridiplantae</taxon>
        <taxon>Streptophyta</taxon>
        <taxon>Embryophyta</taxon>
        <taxon>Tracheophyta</taxon>
        <taxon>Spermatophyta</taxon>
        <taxon>Magnoliopsida</taxon>
        <taxon>eudicotyledons</taxon>
        <taxon>Gunneridae</taxon>
        <taxon>Pentapetalae</taxon>
        <taxon>rosids</taxon>
        <taxon>fabids</taxon>
        <taxon>Malpighiales</taxon>
        <taxon>Euphorbiaceae</taxon>
        <taxon>Crotonoideae</taxon>
        <taxon>Manihoteae</taxon>
        <taxon>Manihot</taxon>
    </lineage>
</organism>
<dbReference type="OrthoDB" id="1164142at2759"/>
<keyword evidence="4" id="KW-1185">Reference proteome</keyword>
<evidence type="ECO:0000256" key="1">
    <source>
        <dbReference type="SAM" id="MobiDB-lite"/>
    </source>
</evidence>
<feature type="domain" description="DM2" evidence="2">
    <location>
        <begin position="53"/>
        <end position="118"/>
    </location>
</feature>
<dbReference type="Pfam" id="PF02201">
    <property type="entry name" value="SWIB"/>
    <property type="match status" value="1"/>
</dbReference>
<dbReference type="EMBL" id="CM004396">
    <property type="protein sequence ID" value="OAY39388.1"/>
    <property type="molecule type" value="Genomic_DNA"/>
</dbReference>
<name>A0A2C9V5Z1_MANES</name>
<evidence type="ECO:0000313" key="3">
    <source>
        <dbReference type="EMBL" id="OAY39388.1"/>
    </source>
</evidence>
<dbReference type="InterPro" id="IPR003121">
    <property type="entry name" value="SWIB_MDM2_domain"/>
</dbReference>
<dbReference type="InterPro" id="IPR036885">
    <property type="entry name" value="SWIB_MDM2_dom_sf"/>
</dbReference>
<protein>
    <recommendedName>
        <fullName evidence="2">DM2 domain-containing protein</fullName>
    </recommendedName>
</protein>
<dbReference type="Proteomes" id="UP000091857">
    <property type="component" value="Chromosome 10"/>
</dbReference>
<sequence length="121" mass="13434">MSQFARKAVSSAAKGSLAGSHHSRRPQRVSLPPYASHGSVVNAQLKSKVTPPTSSQLGKFLGFVDPPRSEISKVISKFIKLHIRQNPGMKKNRNFEEKLMSLLQNQQRIGIQEISKVLFPN</sequence>
<dbReference type="OMA" id="CAPWSAI"/>
<proteinExistence type="predicted"/>
<gene>
    <name evidence="3" type="ORF">MANES_10G091000v8</name>
</gene>
<feature type="region of interest" description="Disordered" evidence="1">
    <location>
        <begin position="1"/>
        <end position="35"/>
    </location>
</feature>